<dbReference type="KEGG" id="hwa:HQ_2535A"/>
<dbReference type="PANTHER" id="PTHR35340">
    <property type="entry name" value="PQQ ENZYME REPEAT PROTEIN-RELATED"/>
    <property type="match status" value="1"/>
</dbReference>
<dbReference type="InterPro" id="IPR053143">
    <property type="entry name" value="Arylsulfate_ST"/>
</dbReference>
<keyword evidence="1" id="KW-0472">Membrane</keyword>
<dbReference type="HOGENOM" id="CLU_037095_0_0_2"/>
<dbReference type="InterPro" id="IPR011042">
    <property type="entry name" value="6-blade_b-propeller_TolB-like"/>
</dbReference>
<reference evidence="2 3" key="1">
    <citation type="journal article" date="2006" name="BMC Genomics">
        <title>The genome of the square archaeon Haloquadratum walsbyi: life at the limits of water activity.</title>
        <authorList>
            <person name="Bolhuis H.H."/>
            <person name="Palm P.P."/>
            <person name="Wende A.W."/>
            <person name="Falb M.M."/>
            <person name="Rampp M.M."/>
            <person name="Rodriguez-Valera F.F."/>
            <person name="Pfeiffer F.F."/>
            <person name="Oesterhelt D.D."/>
        </authorList>
    </citation>
    <scope>NUCLEOTIDE SEQUENCE [LARGE SCALE GENOMIC DNA]</scope>
    <source>
        <strain evidence="3">DSM 16790 / HBSQ001</strain>
    </source>
</reference>
<accession>Q18H96</accession>
<protein>
    <recommendedName>
        <fullName evidence="4">Arylsulfotransferase domain protein</fullName>
    </recommendedName>
</protein>
<evidence type="ECO:0000313" key="3">
    <source>
        <dbReference type="Proteomes" id="UP000001975"/>
    </source>
</evidence>
<dbReference type="AlphaFoldDB" id="Q18H96"/>
<dbReference type="Proteomes" id="UP000001975">
    <property type="component" value="Chromosome"/>
</dbReference>
<dbReference type="Pfam" id="PF14269">
    <property type="entry name" value="Arylsulfotran_2"/>
    <property type="match status" value="1"/>
</dbReference>
<dbReference type="SUPFAM" id="SSF101898">
    <property type="entry name" value="NHL repeat"/>
    <property type="match status" value="1"/>
</dbReference>
<dbReference type="RefSeq" id="WP_011571765.1">
    <property type="nucleotide sequence ID" value="NC_008212.1"/>
</dbReference>
<evidence type="ECO:0000313" key="2">
    <source>
        <dbReference type="EMBL" id="CAJ52647.1"/>
    </source>
</evidence>
<keyword evidence="1" id="KW-0812">Transmembrane</keyword>
<proteinExistence type="predicted"/>
<feature type="transmembrane region" description="Helical" evidence="1">
    <location>
        <begin position="6"/>
        <end position="24"/>
    </location>
</feature>
<dbReference type="EMBL" id="AM180088">
    <property type="protein sequence ID" value="CAJ52647.1"/>
    <property type="molecule type" value="Genomic_DNA"/>
</dbReference>
<organism evidence="2 3">
    <name type="scientific">Haloquadratum walsbyi (strain DSM 16790 / HBSQ001)</name>
    <dbReference type="NCBI Taxonomy" id="362976"/>
    <lineage>
        <taxon>Archaea</taxon>
        <taxon>Methanobacteriati</taxon>
        <taxon>Methanobacteriota</taxon>
        <taxon>Stenosarchaea group</taxon>
        <taxon>Halobacteria</taxon>
        <taxon>Halobacteriales</taxon>
        <taxon>Haloferacaceae</taxon>
        <taxon>Haloquadratum</taxon>
    </lineage>
</organism>
<dbReference type="STRING" id="362976.HQ_2535A"/>
<gene>
    <name evidence="2" type="ordered locus">HQ_2535A</name>
</gene>
<dbReference type="PANTHER" id="PTHR35340:SF5">
    <property type="entry name" value="ASST-DOMAIN-CONTAINING PROTEIN"/>
    <property type="match status" value="1"/>
</dbReference>
<name>Q18H96_HALWD</name>
<feature type="transmembrane region" description="Helical" evidence="1">
    <location>
        <begin position="412"/>
        <end position="430"/>
    </location>
</feature>
<evidence type="ECO:0000256" key="1">
    <source>
        <dbReference type="SAM" id="Phobius"/>
    </source>
</evidence>
<sequence length="446" mass="49932">MALERYLIYFCVCTIVISTGVIFIDFAGGSSNEQTADATLEQQSQLPFSERKQVVQSNKNTTVISDHPGNRLIAFAPDGRLLYYNDTFDRYHDVDPIANGSSTVEVVGVEYLDLDTTRQFVQRINLTTGNSEIVYTHIVPRTGGPHRWHDVDRLGPHRLVVADIYRDSVFIVNTTTEERLYEWHAQDNYPLSGGGSWPSDWTHLNDVEALADGRIMISLRNQDQVIFIQPGEGLIEDWTLGAESEYSTLYEQHNPDYIPKERGGPAVIVADSQNNRVVEYQRTDNSWQRSWQWSDAEMQWPRDADRLPNGHTLISDSNSGRILEINESGDIVWKITGVSNYEAERLGTGDESSGGSSAATLDLASQGTRDAETSQFKSIVGLIKNFLRSILPAKVINAALIVIPSWMSPQSIGAVVSIILTGGFLSSLLLKRSRYEFQTPIIRQDE</sequence>
<keyword evidence="3" id="KW-1185">Reference proteome</keyword>
<dbReference type="Gene3D" id="2.120.10.30">
    <property type="entry name" value="TolB, C-terminal domain"/>
    <property type="match status" value="1"/>
</dbReference>
<dbReference type="GeneID" id="4193003"/>
<evidence type="ECO:0008006" key="4">
    <source>
        <dbReference type="Google" id="ProtNLM"/>
    </source>
</evidence>
<dbReference type="eggNOG" id="arCOG06169">
    <property type="taxonomic scope" value="Archaea"/>
</dbReference>
<keyword evidence="1" id="KW-1133">Transmembrane helix</keyword>
<dbReference type="InterPro" id="IPR039535">
    <property type="entry name" value="ASST-like"/>
</dbReference>